<comment type="caution">
    <text evidence="5">The sequence shown here is derived from an EMBL/GenBank/DDBJ whole genome shotgun (WGS) entry which is preliminary data.</text>
</comment>
<dbReference type="GO" id="GO:0006508">
    <property type="term" value="P:proteolysis"/>
    <property type="evidence" value="ECO:0007669"/>
    <property type="project" value="UniProtKB-KW"/>
</dbReference>
<feature type="region of interest" description="Disordered" evidence="3">
    <location>
        <begin position="1537"/>
        <end position="1581"/>
    </location>
</feature>
<feature type="compositionally biased region" description="Low complexity" evidence="3">
    <location>
        <begin position="1338"/>
        <end position="1354"/>
    </location>
</feature>
<feature type="region of interest" description="Disordered" evidence="3">
    <location>
        <begin position="1222"/>
        <end position="1354"/>
    </location>
</feature>
<dbReference type="InterPro" id="IPR014746">
    <property type="entry name" value="Gln_synth/guanido_kin_cat_dom"/>
</dbReference>
<evidence type="ECO:0000259" key="4">
    <source>
        <dbReference type="PROSITE" id="PS51987"/>
    </source>
</evidence>
<evidence type="ECO:0000256" key="1">
    <source>
        <dbReference type="PROSITE-ProRule" id="PRU01331"/>
    </source>
</evidence>
<feature type="compositionally biased region" description="Pro residues" evidence="3">
    <location>
        <begin position="1292"/>
        <end position="1302"/>
    </location>
</feature>
<protein>
    <submittedName>
        <fullName evidence="5">Uu.00g096600.m01.CDS01</fullName>
    </submittedName>
</protein>
<keyword evidence="6" id="KW-1185">Reference proteome</keyword>
<dbReference type="SUPFAM" id="SSF51556">
    <property type="entry name" value="Metallo-dependent hydrolases"/>
    <property type="match status" value="1"/>
</dbReference>
<evidence type="ECO:0000313" key="6">
    <source>
        <dbReference type="Proteomes" id="UP001295740"/>
    </source>
</evidence>
<proteinExistence type="inferred from homology"/>
<organism evidence="5 6">
    <name type="scientific">Anthostomella pinea</name>
    <dbReference type="NCBI Taxonomy" id="933095"/>
    <lineage>
        <taxon>Eukaryota</taxon>
        <taxon>Fungi</taxon>
        <taxon>Dikarya</taxon>
        <taxon>Ascomycota</taxon>
        <taxon>Pezizomycotina</taxon>
        <taxon>Sordariomycetes</taxon>
        <taxon>Xylariomycetidae</taxon>
        <taxon>Xylariales</taxon>
        <taxon>Xylariaceae</taxon>
        <taxon>Anthostomella</taxon>
    </lineage>
</organism>
<dbReference type="PANTHER" id="PTHR43383:SF2">
    <property type="entry name" value="AMIDOHYDROLASE 2 FAMILY PROTEIN"/>
    <property type="match status" value="1"/>
</dbReference>
<evidence type="ECO:0000256" key="2">
    <source>
        <dbReference type="RuleBase" id="RU000384"/>
    </source>
</evidence>
<dbReference type="Proteomes" id="UP001295740">
    <property type="component" value="Unassembled WGS sequence"/>
</dbReference>
<dbReference type="Pfam" id="PF00120">
    <property type="entry name" value="Gln-synt_C"/>
    <property type="match status" value="1"/>
</dbReference>
<evidence type="ECO:0000256" key="3">
    <source>
        <dbReference type="SAM" id="MobiDB-lite"/>
    </source>
</evidence>
<dbReference type="Gene3D" id="3.30.590.10">
    <property type="entry name" value="Glutamine synthetase/guanido kinase, catalytic domain"/>
    <property type="match status" value="1"/>
</dbReference>
<accession>A0AAI8VCC3</accession>
<dbReference type="SUPFAM" id="SSF55931">
    <property type="entry name" value="Glutamine synthetase/guanido kinase"/>
    <property type="match status" value="1"/>
</dbReference>
<feature type="region of interest" description="Disordered" evidence="3">
    <location>
        <begin position="1059"/>
        <end position="1108"/>
    </location>
</feature>
<feature type="compositionally biased region" description="Gly residues" evidence="3">
    <location>
        <begin position="1278"/>
        <end position="1290"/>
    </location>
</feature>
<dbReference type="InterPro" id="IPR015500">
    <property type="entry name" value="Peptidase_S8_subtilisin-rel"/>
</dbReference>
<comment type="similarity">
    <text evidence="1 2">Belongs to the glutamine synthetase family.</text>
</comment>
<dbReference type="PANTHER" id="PTHR43383">
    <property type="entry name" value="NODULIN 6"/>
    <property type="match status" value="1"/>
</dbReference>
<dbReference type="Pfam" id="PF04909">
    <property type="entry name" value="Amidohydro_2"/>
    <property type="match status" value="1"/>
</dbReference>
<dbReference type="EMBL" id="CAUWAG010000004">
    <property type="protein sequence ID" value="CAJ2502266.1"/>
    <property type="molecule type" value="Genomic_DNA"/>
</dbReference>
<evidence type="ECO:0000313" key="5">
    <source>
        <dbReference type="EMBL" id="CAJ2502266.1"/>
    </source>
</evidence>
<dbReference type="Gene3D" id="3.40.50.200">
    <property type="entry name" value="Peptidase S8/S53 domain"/>
    <property type="match status" value="1"/>
</dbReference>
<dbReference type="InterPro" id="IPR006680">
    <property type="entry name" value="Amidohydro-rel"/>
</dbReference>
<feature type="compositionally biased region" description="Low complexity" evidence="3">
    <location>
        <begin position="1314"/>
        <end position="1331"/>
    </location>
</feature>
<dbReference type="InterPro" id="IPR032466">
    <property type="entry name" value="Metal_Hydrolase"/>
</dbReference>
<sequence length="2292" mass="245217">MAATFDLKRLNAAIDTTPIIDNHAHPLLKLEYMGKHPLLSIATEANGDALDDTWSSLAHVRAVKQLAGLLGCEQTWNAVATAIDLKRAESPDAWVRQCLEGIETILVDDGLDMPDQVENYSWHDSFTKSKCKRIVRVEAVAEDIIGRHCNTASNAEGESHLQGVLQEFREAIERSIADPEVVGFKSIICYRGGLDIISREDLGIDGSKEALRAIMKAHLSGERPFHLHKKLQHTPLNHLIVHMTAQFISEDRAVHKKPIQFHTGLGDNDITLMKSSPSHLQTFIRQYPTVPIVILHASYPWTREAGYLAAMYSNVYADIGEVFPFLNRQGQEGVVRQILELCPWSKILWSTDGHWFPETYVLATVQVRSVLKSIMGELVQTRQIDEKQAVQLVQDILFTNSKKLYDLHVETVLPTFPQLAATPCTALPQNTVLGRLRASGAKYLRIYWHDYTSSARCRFIQMKQVYKTMESGRPMTLSLARCCFGLLQTDKMIPQVNATGMYTMHPDWSTLKLGPVAGHISCYGEFRELDGSEATLCPRTILRKSIEKAAANNLTFLLGFELEFVILERNPDTSSPDRYKPLNNEGQAWSMARVLADWGSEGSFTTAIDEVLDRLEKADISIEQFHPESGTGQYELVLGALPPMEACDTLLHMRQILESVAARHGFRMTLHPKPFAKTVGSASHLHMSISSPGGNEAKVYESFYAGILKHIRAIIAITYSNPTSYERMVDSFWAGGRWVTWGTQNKEAPLRKCEDSHWELKVIDGLANPYFVVAALLAAGTDGVLNKTPMMWRDCAHDPAKLNDAERKELGISTMFPADLKEALQALKDDEELGQLLHPDFIQRYVDVKTAELGLFDSMSAEDRRSSLAATASPLLPTVIDCIFEDVTQYVVEFPASTTVIDGVVTTAPPWTTLFSTTMVTSTYVNMSACPAVVPTPIPVISSFTGLPPSTSACTIPTIVAGSQPGTTSGVVTSVVGSIPISTLISTPVSIPTSVPTSTSPGSGNATTPSAGGFVTIIPIPGAAPTTVSLIPGEVRIISLPAGLLTTISAPGGESLTAVPTFSTSSQPATKSPQSSSTQQMTSSDASSNDTMIIIPPVSPTTSPNGESTVIPPPVTGTSTSSSTGGIIILPPGGLGGGGGGGGGNPTGGPPPVTLPSDSPSGTIRPYLTGISPTMSPSSGISDTIITSPVSQTSPLPTVSATISNGTIIIFPPGCGGAGGGGAGGGGGGVVPTIPPDPPGGGGGGGGGGGVVPTIPPGPPGGGGGGGVVPTIPPGPPGGGGGGGGSGGGNPKTPPGGEPTTPPSGKDPTTAPVTGPTSPTLPSTAPTGSATCEPVDITTTGTSTSTTSTTSTPTPLCTGLSKFSRHMVTVDGVEYYVPATGDPLYIMLNDATGTEVKIAPDQVVISDAVFTVPTDPLPSPSEVTQGNYKISFRSRPLPTPSLQPANSPAGRDFALGVANDYIKFSDLMTAPVAQLFSLVFDLFARYDAPPGYDVFDFLGFEDEVLDAVQAAAANLTSMFDEKRQGAFEGFLHQISLLDGPEDEDPDPTDGPGDGGRNSCEGPDSGDAGGGDDNQPDDQPSAAKYIDTVYSGQPGIQNLCQRAPWRSEGLLNVVRFLAREDWTSRPQLLTFLKNHKSSYMSNQPQGVEGLTSGGGVLISGATAFHVVSRVDMSNTTELFGNRSWYVKTDGTRAPLWYFNSTVAFMDAGTGYTSGTDIIDQDGIDQSTGYAYLNEMDMAQGYPMAYALQNWDYLKQTPSLWFWVYLHPTYEEEAPRRALYGVEPIYDDPPEPRTQTRKRSRPLGKSANTTGLKHLQRRARIDEDLPPAFEHQLLISAREKYPMDVQMYSRDGSDGAGVTIFVIDSGFDLSGGNAQEYQIPENDFLDHPDQYSYVVPNRLTRLFNRNNQASWLREEIGDSCTYNGQFVGHGTQVGALAFGRKVGLAKNAIPFLVKAVNGYVDSDGVVKGAYLSPDAMDDALTKIEQIIVRRGLQGNAVISSSLHTDYWATPQDYEVIRAMYARHLTTLRDLGVVYVQAAGNDGYNPALPGANVNYIGWRLPGGLGDPVVNVDIWAQGYRVPTVGLGGAEATATGTSFAAPQVAWLAAYLIRMNRDAFRWQRRGRQDQGYLMVLNIRNLLMGWPYRRIPMSQQLNLPAGQQLPYPMPHDVNVAYNGIHGVQPSYPEPAALPAGGSAGQAHARIDPNDEGYFCPIDPVGRPTATLTGATTLATSTVPAASSTTPTASPAPTTYYSGPNVQGCANDECNQCADGYTQECSTAFEGVRVLLLQVEFGLY</sequence>
<feature type="compositionally biased region" description="Low complexity" evidence="3">
    <location>
        <begin position="1063"/>
        <end position="1108"/>
    </location>
</feature>
<feature type="compositionally biased region" description="Gly residues" evidence="3">
    <location>
        <begin position="1133"/>
        <end position="1147"/>
    </location>
</feature>
<name>A0AAI8VCC3_9PEZI</name>
<feature type="region of interest" description="Disordered" evidence="3">
    <location>
        <begin position="1133"/>
        <end position="1159"/>
    </location>
</feature>
<dbReference type="Gene3D" id="3.20.20.140">
    <property type="entry name" value="Metal-dependent hydrolases"/>
    <property type="match status" value="1"/>
</dbReference>
<feature type="domain" description="GS catalytic" evidence="4">
    <location>
        <begin position="538"/>
        <end position="883"/>
    </location>
</feature>
<dbReference type="GO" id="GO:0004252">
    <property type="term" value="F:serine-type endopeptidase activity"/>
    <property type="evidence" value="ECO:0007669"/>
    <property type="project" value="InterPro"/>
</dbReference>
<dbReference type="GO" id="GO:0004356">
    <property type="term" value="F:glutamine synthetase activity"/>
    <property type="evidence" value="ECO:0007669"/>
    <property type="project" value="InterPro"/>
</dbReference>
<dbReference type="InterPro" id="IPR008146">
    <property type="entry name" value="Gln_synth_cat_dom"/>
</dbReference>
<gene>
    <name evidence="5" type="ORF">KHLLAP_LOCUS2734</name>
</gene>
<dbReference type="SUPFAM" id="SSF52743">
    <property type="entry name" value="Subtilisin-like"/>
    <property type="match status" value="1"/>
</dbReference>
<reference evidence="5" key="1">
    <citation type="submission" date="2023-10" db="EMBL/GenBank/DDBJ databases">
        <authorList>
            <person name="Hackl T."/>
        </authorList>
    </citation>
    <scope>NUCLEOTIDE SEQUENCE</scope>
</reference>
<dbReference type="PRINTS" id="PR00723">
    <property type="entry name" value="SUBTILISIN"/>
</dbReference>
<dbReference type="SMART" id="SM01230">
    <property type="entry name" value="Gln-synt_C"/>
    <property type="match status" value="1"/>
</dbReference>
<dbReference type="InterPro" id="IPR036852">
    <property type="entry name" value="Peptidase_S8/S53_dom_sf"/>
</dbReference>
<feature type="compositionally biased region" description="Gly residues" evidence="3">
    <location>
        <begin position="1240"/>
        <end position="1251"/>
    </location>
</feature>
<feature type="region of interest" description="Disordered" evidence="3">
    <location>
        <begin position="1781"/>
        <end position="1806"/>
    </location>
</feature>
<dbReference type="PROSITE" id="PS51987">
    <property type="entry name" value="GS_CATALYTIC"/>
    <property type="match status" value="1"/>
</dbReference>